<protein>
    <submittedName>
        <fullName evidence="2">Dirigent protein</fullName>
    </submittedName>
</protein>
<dbReference type="WBParaSite" id="EN70_2057">
    <property type="protein sequence ID" value="EN70_2057"/>
    <property type="gene ID" value="EN70_2057"/>
</dbReference>
<keyword evidence="1" id="KW-1185">Reference proteome</keyword>
<accession>A0A1I7VFQ9</accession>
<reference evidence="2" key="2">
    <citation type="submission" date="2016-11" db="UniProtKB">
        <authorList>
            <consortium name="WormBaseParasite"/>
        </authorList>
    </citation>
    <scope>IDENTIFICATION</scope>
</reference>
<proteinExistence type="predicted"/>
<dbReference type="AlphaFoldDB" id="A0A1I7VFQ9"/>
<sequence length="152" mass="16357">MFHSRKCLVWHINAVTDSVHSSFDLMKYRYEEDRAVSLNGTIIGTFAYEEDIHVAILLGNPPSGDVLNSRQYINDESLVGYFGPLASSISYFGLAASMGMRLNKGSITSSSGGMSIDLRVSEAAKAVSDYKCMFAGVGIAQATAIGVIVIGY</sequence>
<organism evidence="1 2">
    <name type="scientific">Loa loa</name>
    <name type="common">Eye worm</name>
    <name type="synonym">Filaria loa</name>
    <dbReference type="NCBI Taxonomy" id="7209"/>
    <lineage>
        <taxon>Eukaryota</taxon>
        <taxon>Metazoa</taxon>
        <taxon>Ecdysozoa</taxon>
        <taxon>Nematoda</taxon>
        <taxon>Chromadorea</taxon>
        <taxon>Rhabditida</taxon>
        <taxon>Spirurina</taxon>
        <taxon>Spiruromorpha</taxon>
        <taxon>Filarioidea</taxon>
        <taxon>Onchocercidae</taxon>
        <taxon>Loa</taxon>
    </lineage>
</organism>
<evidence type="ECO:0000313" key="1">
    <source>
        <dbReference type="Proteomes" id="UP000095285"/>
    </source>
</evidence>
<evidence type="ECO:0000313" key="2">
    <source>
        <dbReference type="WBParaSite" id="EN70_2057"/>
    </source>
</evidence>
<reference evidence="1" key="1">
    <citation type="submission" date="2012-04" db="EMBL/GenBank/DDBJ databases">
        <title>The Genome Sequence of Loa loa.</title>
        <authorList>
            <consortium name="The Broad Institute Genome Sequencing Platform"/>
            <consortium name="Broad Institute Genome Sequencing Center for Infectious Disease"/>
            <person name="Nutman T.B."/>
            <person name="Fink D.L."/>
            <person name="Russ C."/>
            <person name="Young S."/>
            <person name="Zeng Q."/>
            <person name="Gargeya S."/>
            <person name="Alvarado L."/>
            <person name="Berlin A."/>
            <person name="Chapman S.B."/>
            <person name="Chen Z."/>
            <person name="Freedman E."/>
            <person name="Gellesch M."/>
            <person name="Goldberg J."/>
            <person name="Griggs A."/>
            <person name="Gujja S."/>
            <person name="Heilman E.R."/>
            <person name="Heiman D."/>
            <person name="Howarth C."/>
            <person name="Mehta T."/>
            <person name="Neiman D."/>
            <person name="Pearson M."/>
            <person name="Roberts A."/>
            <person name="Saif S."/>
            <person name="Shea T."/>
            <person name="Shenoy N."/>
            <person name="Sisk P."/>
            <person name="Stolte C."/>
            <person name="Sykes S."/>
            <person name="White J."/>
            <person name="Yandava C."/>
            <person name="Haas B."/>
            <person name="Henn M.R."/>
            <person name="Nusbaum C."/>
            <person name="Birren B."/>
        </authorList>
    </citation>
    <scope>NUCLEOTIDE SEQUENCE [LARGE SCALE GENOMIC DNA]</scope>
</reference>
<name>A0A1I7VFQ9_LOALO</name>
<dbReference type="Proteomes" id="UP000095285">
    <property type="component" value="Unassembled WGS sequence"/>
</dbReference>